<evidence type="ECO:0000256" key="4">
    <source>
        <dbReference type="ARBA" id="ARBA00022729"/>
    </source>
</evidence>
<reference evidence="10" key="1">
    <citation type="submission" date="2022-07" db="EMBL/GenBank/DDBJ databases">
        <title>Chromosome-level genome of Muraenolepis orangiensis.</title>
        <authorList>
            <person name="Kim J."/>
        </authorList>
    </citation>
    <scope>NUCLEOTIDE SEQUENCE</scope>
    <source>
        <strain evidence="10">KU_S4_2022</strain>
        <tissue evidence="10">Muscle</tissue>
    </source>
</reference>
<dbReference type="OrthoDB" id="8939548at2759"/>
<keyword evidence="2" id="KW-0964">Secreted</keyword>
<evidence type="ECO:0000256" key="5">
    <source>
        <dbReference type="ARBA" id="ARBA00022737"/>
    </source>
</evidence>
<accession>A0A9Q0IPK0</accession>
<dbReference type="AlphaFoldDB" id="A0A9Q0IPK0"/>
<dbReference type="Proteomes" id="UP001148018">
    <property type="component" value="Unassembled WGS sequence"/>
</dbReference>
<keyword evidence="11" id="KW-1185">Reference proteome</keyword>
<keyword evidence="5" id="KW-0677">Repeat</keyword>
<dbReference type="SMART" id="SM00210">
    <property type="entry name" value="TSPN"/>
    <property type="match status" value="1"/>
</dbReference>
<dbReference type="InterPro" id="IPR048287">
    <property type="entry name" value="TSPN-like_N"/>
</dbReference>
<evidence type="ECO:0000256" key="7">
    <source>
        <dbReference type="ARBA" id="ARBA00023180"/>
    </source>
</evidence>
<evidence type="ECO:0000256" key="2">
    <source>
        <dbReference type="ARBA" id="ARBA00022525"/>
    </source>
</evidence>
<dbReference type="InterPro" id="IPR013320">
    <property type="entry name" value="ConA-like_dom_sf"/>
</dbReference>
<keyword evidence="6" id="KW-0176">Collagen</keyword>
<evidence type="ECO:0000313" key="10">
    <source>
        <dbReference type="EMBL" id="KAJ3604466.1"/>
    </source>
</evidence>
<dbReference type="EMBL" id="JANIIK010000044">
    <property type="protein sequence ID" value="KAJ3604466.1"/>
    <property type="molecule type" value="Genomic_DNA"/>
</dbReference>
<evidence type="ECO:0000256" key="1">
    <source>
        <dbReference type="ARBA" id="ARBA00004498"/>
    </source>
</evidence>
<dbReference type="SUPFAM" id="SSF49899">
    <property type="entry name" value="Concanavalin A-like lectins/glucanases"/>
    <property type="match status" value="1"/>
</dbReference>
<dbReference type="FunFam" id="2.60.120.200:FF:000085">
    <property type="entry name" value="collagen alpha-1(XXVII) chain isoform X1"/>
    <property type="match status" value="1"/>
</dbReference>
<evidence type="ECO:0000256" key="6">
    <source>
        <dbReference type="ARBA" id="ARBA00023119"/>
    </source>
</evidence>
<evidence type="ECO:0000259" key="9">
    <source>
        <dbReference type="SMART" id="SM00210"/>
    </source>
</evidence>
<keyword evidence="7" id="KW-0325">Glycoprotein</keyword>
<keyword evidence="3" id="KW-0272">Extracellular matrix</keyword>
<feature type="compositionally biased region" description="Pro residues" evidence="8">
    <location>
        <begin position="442"/>
        <end position="451"/>
    </location>
</feature>
<gene>
    <name evidence="10" type="ORF">NHX12_029206</name>
</gene>
<proteinExistence type="predicted"/>
<comment type="subcellular location">
    <subcellularLocation>
        <location evidence="1">Secreted</location>
        <location evidence="1">Extracellular space</location>
        <location evidence="1">Extracellular matrix</location>
    </subcellularLocation>
</comment>
<sequence length="545" mass="59097">METDNAPYSKLKPAGVGGSAQAQDVDVLQWLGLSGRRGGASGPRSVPSGVIALKSGVILTQQARVQVPLRAVLPAWYTSTNLSVVLSLSVHRVNSAFVFAILSKQKKLQLGVQLAPGKVVVHVGQRSSVSFDYSVHDGRRHSLALDIRGQRVYLYTACGNQTAHADLPSRKEETLDPEGSFLLGKKNQNSVPFEGAICQFDIYPSAQAAHNYCDYIKKQCREADSYRPLLPALLPLLPTELNVSQITPLSLTQLMKKAHKATLGWPEEKRKTTFIHPTVFPTHASPMYRTTTVSPPLHQGLDRPLKAGTHTVTASPTIPQPTHQGRMARKQTERDIQIQHPSVNSTALAAFTKPPKIKSVPRTTAAAKLGSSSNTYLLHQKQLITMDPKKLQPKVTKTPDVKPTALIPVTPAAADGFQIFDLESTQFSLLAGPPGLKGEPGPVGPEGPPGTPGQHGKRGPRGVWSFSSPGRRSPSMSCCGEACFLDFMFCCFKPQATNQYPRYPKKEELCAREKLASRGLLGCRANKDERDTEAIPVPPGSLLTL</sequence>
<evidence type="ECO:0000256" key="3">
    <source>
        <dbReference type="ARBA" id="ARBA00022530"/>
    </source>
</evidence>
<comment type="caution">
    <text evidence="10">The sequence shown here is derived from an EMBL/GenBank/DDBJ whole genome shotgun (WGS) entry which is preliminary data.</text>
</comment>
<evidence type="ECO:0000313" key="11">
    <source>
        <dbReference type="Proteomes" id="UP001148018"/>
    </source>
</evidence>
<feature type="domain" description="Thrombospondin-like N-terminal" evidence="9">
    <location>
        <begin position="21"/>
        <end position="206"/>
    </location>
</feature>
<protein>
    <recommendedName>
        <fullName evidence="9">Thrombospondin-like N-terminal domain-containing protein</fullName>
    </recommendedName>
</protein>
<organism evidence="10 11">
    <name type="scientific">Muraenolepis orangiensis</name>
    <name type="common">Patagonian moray cod</name>
    <dbReference type="NCBI Taxonomy" id="630683"/>
    <lineage>
        <taxon>Eukaryota</taxon>
        <taxon>Metazoa</taxon>
        <taxon>Chordata</taxon>
        <taxon>Craniata</taxon>
        <taxon>Vertebrata</taxon>
        <taxon>Euteleostomi</taxon>
        <taxon>Actinopterygii</taxon>
        <taxon>Neopterygii</taxon>
        <taxon>Teleostei</taxon>
        <taxon>Neoteleostei</taxon>
        <taxon>Acanthomorphata</taxon>
        <taxon>Zeiogadaria</taxon>
        <taxon>Gadariae</taxon>
        <taxon>Gadiformes</taxon>
        <taxon>Muraenolepidoidei</taxon>
        <taxon>Muraenolepididae</taxon>
        <taxon>Muraenolepis</taxon>
    </lineage>
</organism>
<dbReference type="Gene3D" id="2.60.120.200">
    <property type="match status" value="1"/>
</dbReference>
<evidence type="ECO:0000256" key="8">
    <source>
        <dbReference type="SAM" id="MobiDB-lite"/>
    </source>
</evidence>
<keyword evidence="4" id="KW-0732">Signal</keyword>
<name>A0A9Q0IPK0_9TELE</name>
<feature type="region of interest" description="Disordered" evidence="8">
    <location>
        <begin position="433"/>
        <end position="473"/>
    </location>
</feature>
<dbReference type="GO" id="GO:0005581">
    <property type="term" value="C:collagen trimer"/>
    <property type="evidence" value="ECO:0007669"/>
    <property type="project" value="UniProtKB-KW"/>
</dbReference>